<dbReference type="SUPFAM" id="SSF47473">
    <property type="entry name" value="EF-hand"/>
    <property type="match status" value="1"/>
</dbReference>
<dbReference type="PROSITE" id="PS00018">
    <property type="entry name" value="EF_HAND_1"/>
    <property type="match status" value="1"/>
</dbReference>
<keyword evidence="5" id="KW-1185">Reference proteome</keyword>
<evidence type="ECO:0000256" key="2">
    <source>
        <dbReference type="SAM" id="MobiDB-lite"/>
    </source>
</evidence>
<dbReference type="EMBL" id="SPHZ02000007">
    <property type="protein sequence ID" value="KAF0905249.1"/>
    <property type="molecule type" value="Genomic_DNA"/>
</dbReference>
<keyword evidence="1" id="KW-0106">Calcium</keyword>
<dbReference type="PROSITE" id="PS50222">
    <property type="entry name" value="EF_HAND_2"/>
    <property type="match status" value="1"/>
</dbReference>
<sequence>MMDEMDSDRDGFVDLSEFAAFHYGPPPHGTDGDKDRGQGPGGGAAGGVPDSPSVPMEEDEGQETYSK</sequence>
<comment type="caution">
    <text evidence="4">The sequence shown here is derived from an EMBL/GenBank/DDBJ whole genome shotgun (WGS) entry which is preliminary data.</text>
</comment>
<evidence type="ECO:0000313" key="5">
    <source>
        <dbReference type="Proteomes" id="UP000479710"/>
    </source>
</evidence>
<feature type="compositionally biased region" description="Acidic residues" evidence="2">
    <location>
        <begin position="56"/>
        <end position="67"/>
    </location>
</feature>
<feature type="region of interest" description="Disordered" evidence="2">
    <location>
        <begin position="16"/>
        <end position="67"/>
    </location>
</feature>
<proteinExistence type="predicted"/>
<dbReference type="Proteomes" id="UP000479710">
    <property type="component" value="Unassembled WGS sequence"/>
</dbReference>
<name>A0A6G1CYQ5_9ORYZ</name>
<dbReference type="InterPro" id="IPR011992">
    <property type="entry name" value="EF-hand-dom_pair"/>
</dbReference>
<evidence type="ECO:0000259" key="3">
    <source>
        <dbReference type="PROSITE" id="PS50222"/>
    </source>
</evidence>
<reference evidence="4 5" key="1">
    <citation type="submission" date="2019-11" db="EMBL/GenBank/DDBJ databases">
        <title>Whole genome sequence of Oryza granulata.</title>
        <authorList>
            <person name="Li W."/>
        </authorList>
    </citation>
    <scope>NUCLEOTIDE SEQUENCE [LARGE SCALE GENOMIC DNA]</scope>
    <source>
        <strain evidence="5">cv. Menghai</strain>
        <tissue evidence="4">Leaf</tissue>
    </source>
</reference>
<protein>
    <recommendedName>
        <fullName evidence="3">EF-hand domain-containing protein</fullName>
    </recommendedName>
</protein>
<dbReference type="InterPro" id="IPR002048">
    <property type="entry name" value="EF_hand_dom"/>
</dbReference>
<evidence type="ECO:0000313" key="4">
    <source>
        <dbReference type="EMBL" id="KAF0905249.1"/>
    </source>
</evidence>
<feature type="domain" description="EF-hand" evidence="3">
    <location>
        <begin position="1"/>
        <end position="28"/>
    </location>
</feature>
<organism evidence="4 5">
    <name type="scientific">Oryza meyeriana var. granulata</name>
    <dbReference type="NCBI Taxonomy" id="110450"/>
    <lineage>
        <taxon>Eukaryota</taxon>
        <taxon>Viridiplantae</taxon>
        <taxon>Streptophyta</taxon>
        <taxon>Embryophyta</taxon>
        <taxon>Tracheophyta</taxon>
        <taxon>Spermatophyta</taxon>
        <taxon>Magnoliopsida</taxon>
        <taxon>Liliopsida</taxon>
        <taxon>Poales</taxon>
        <taxon>Poaceae</taxon>
        <taxon>BOP clade</taxon>
        <taxon>Oryzoideae</taxon>
        <taxon>Oryzeae</taxon>
        <taxon>Oryzinae</taxon>
        <taxon>Oryza</taxon>
        <taxon>Oryza meyeriana</taxon>
    </lineage>
</organism>
<dbReference type="InterPro" id="IPR018247">
    <property type="entry name" value="EF_Hand_1_Ca_BS"/>
</dbReference>
<accession>A0A6G1CYQ5</accession>
<dbReference type="GO" id="GO:0005509">
    <property type="term" value="F:calcium ion binding"/>
    <property type="evidence" value="ECO:0007669"/>
    <property type="project" value="InterPro"/>
</dbReference>
<dbReference type="AlphaFoldDB" id="A0A6G1CYQ5"/>
<evidence type="ECO:0000256" key="1">
    <source>
        <dbReference type="ARBA" id="ARBA00022837"/>
    </source>
</evidence>
<gene>
    <name evidence="4" type="ORF">E2562_003850</name>
</gene>